<comment type="caution">
    <text evidence="1">The sequence shown here is derived from an EMBL/GenBank/DDBJ whole genome shotgun (WGS) entry which is preliminary data.</text>
</comment>
<sequence length="218" mass="24990">MKNRRASTASGVESDPISLISLQVFDMTGYVINDFRFTTRQQMGWDYWVEVNKQGNRCQAFKLRRVEADNVVIVTNMIGKGNGCCLGSYCWCGWPTVVVMSSTLHFVAKQRSLPAFRWRLVAYYEFGIKNGREIITVFSFGVDDIFSKAAEEHDFSEVASPSIECLQCFLPLLLWKVSVHVCVYCFKLYDFPSWVTFFSLISFEGMTRVLEAAEEDHD</sequence>
<accession>A0A7J7DH31</accession>
<name>A0A7J7DH31_TRIWF</name>
<evidence type="ECO:0000313" key="1">
    <source>
        <dbReference type="EMBL" id="KAF5745685.1"/>
    </source>
</evidence>
<evidence type="ECO:0000313" key="2">
    <source>
        <dbReference type="Proteomes" id="UP000593562"/>
    </source>
</evidence>
<proteinExistence type="predicted"/>
<dbReference type="EMBL" id="JAAARO010000007">
    <property type="protein sequence ID" value="KAF5745685.1"/>
    <property type="molecule type" value="Genomic_DNA"/>
</dbReference>
<reference evidence="1 2" key="1">
    <citation type="journal article" date="2020" name="Nat. Commun.">
        <title>Genome of Tripterygium wilfordii and identification of cytochrome P450 involved in triptolide biosynthesis.</title>
        <authorList>
            <person name="Tu L."/>
            <person name="Su P."/>
            <person name="Zhang Z."/>
            <person name="Gao L."/>
            <person name="Wang J."/>
            <person name="Hu T."/>
            <person name="Zhou J."/>
            <person name="Zhang Y."/>
            <person name="Zhao Y."/>
            <person name="Liu Y."/>
            <person name="Song Y."/>
            <person name="Tong Y."/>
            <person name="Lu Y."/>
            <person name="Yang J."/>
            <person name="Xu C."/>
            <person name="Jia M."/>
            <person name="Peters R.J."/>
            <person name="Huang L."/>
            <person name="Gao W."/>
        </authorList>
    </citation>
    <scope>NUCLEOTIDE SEQUENCE [LARGE SCALE GENOMIC DNA]</scope>
    <source>
        <strain evidence="2">cv. XIE 37</strain>
        <tissue evidence="1">Leaf</tissue>
    </source>
</reference>
<dbReference type="AlphaFoldDB" id="A0A7J7DH31"/>
<organism evidence="1 2">
    <name type="scientific">Tripterygium wilfordii</name>
    <name type="common">Thunder God vine</name>
    <dbReference type="NCBI Taxonomy" id="458696"/>
    <lineage>
        <taxon>Eukaryota</taxon>
        <taxon>Viridiplantae</taxon>
        <taxon>Streptophyta</taxon>
        <taxon>Embryophyta</taxon>
        <taxon>Tracheophyta</taxon>
        <taxon>Spermatophyta</taxon>
        <taxon>Magnoliopsida</taxon>
        <taxon>eudicotyledons</taxon>
        <taxon>Gunneridae</taxon>
        <taxon>Pentapetalae</taxon>
        <taxon>rosids</taxon>
        <taxon>fabids</taxon>
        <taxon>Celastrales</taxon>
        <taxon>Celastraceae</taxon>
        <taxon>Tripterygium</taxon>
    </lineage>
</organism>
<dbReference type="Proteomes" id="UP000593562">
    <property type="component" value="Unassembled WGS sequence"/>
</dbReference>
<gene>
    <name evidence="1" type="ORF">HS088_TW07G01277</name>
</gene>
<protein>
    <submittedName>
        <fullName evidence="1">Uncharacterized protein</fullName>
    </submittedName>
</protein>
<dbReference type="InParanoid" id="A0A7J7DH31"/>
<keyword evidence="2" id="KW-1185">Reference proteome</keyword>